<dbReference type="Proteomes" id="UP000254764">
    <property type="component" value="Unassembled WGS sequence"/>
</dbReference>
<keyword evidence="1" id="KW-0812">Transmembrane</keyword>
<reference evidence="3" key="1">
    <citation type="submission" date="2018-07" db="EMBL/GenBank/DDBJ databases">
        <authorList>
            <person name="Peiro R."/>
            <person name="Begona"/>
            <person name="Cbmso G."/>
            <person name="Lopez M."/>
            <person name="Gonzalez S."/>
        </authorList>
    </citation>
    <scope>NUCLEOTIDE SEQUENCE [LARGE SCALE GENOMIC DNA]</scope>
</reference>
<evidence type="ECO:0000313" key="3">
    <source>
        <dbReference type="Proteomes" id="UP000254764"/>
    </source>
</evidence>
<dbReference type="AlphaFoldDB" id="A0A376AJZ5"/>
<proteinExistence type="predicted"/>
<gene>
    <name evidence="2" type="ORF">RHIZ70_3849</name>
</gene>
<keyword evidence="1" id="KW-0472">Membrane</keyword>
<name>A0A376AJZ5_9HYPH</name>
<protein>
    <submittedName>
        <fullName evidence="2">Uncharacterized protein</fullName>
    </submittedName>
</protein>
<keyword evidence="3" id="KW-1185">Reference proteome</keyword>
<feature type="transmembrane region" description="Helical" evidence="1">
    <location>
        <begin position="13"/>
        <end position="38"/>
    </location>
</feature>
<evidence type="ECO:0000313" key="2">
    <source>
        <dbReference type="EMBL" id="SSC68141.1"/>
    </source>
</evidence>
<evidence type="ECO:0000256" key="1">
    <source>
        <dbReference type="SAM" id="Phobius"/>
    </source>
</evidence>
<organism evidence="2 3">
    <name type="scientific">Ciceribacter selenitireducens ATCC BAA-1503</name>
    <dbReference type="NCBI Taxonomy" id="1336235"/>
    <lineage>
        <taxon>Bacteria</taxon>
        <taxon>Pseudomonadati</taxon>
        <taxon>Pseudomonadota</taxon>
        <taxon>Alphaproteobacteria</taxon>
        <taxon>Hyphomicrobiales</taxon>
        <taxon>Rhizobiaceae</taxon>
        <taxon>Ciceribacter</taxon>
    </lineage>
</organism>
<accession>A0A376AJZ5</accession>
<keyword evidence="1" id="KW-1133">Transmembrane helix</keyword>
<dbReference type="EMBL" id="UEYP01000006">
    <property type="protein sequence ID" value="SSC68141.1"/>
    <property type="molecule type" value="Genomic_DNA"/>
</dbReference>
<sequence length="39" mass="4303">MTQKNPNTQMPKWLLYGLIGKGILVALITVGVVAYMALR</sequence>